<organism evidence="9 10">
    <name type="scientific">Priestia megaterium (strain ATCC 14581 / DSM 32 / CCUG 1817 / JCM 2506 / NBRC 15308 / NCIMB 9376 / NCTC 10342 / NRRL B-14308 / VKM B-512 / Ford 19)</name>
    <name type="common">Bacillus megaterium</name>
    <dbReference type="NCBI Taxonomy" id="1348623"/>
    <lineage>
        <taxon>Bacteria</taxon>
        <taxon>Bacillati</taxon>
        <taxon>Bacillota</taxon>
        <taxon>Bacilli</taxon>
        <taxon>Bacillales</taxon>
        <taxon>Bacillaceae</taxon>
        <taxon>Priestia</taxon>
    </lineage>
</organism>
<evidence type="ECO:0000313" key="10">
    <source>
        <dbReference type="Proteomes" id="UP000031829"/>
    </source>
</evidence>
<evidence type="ECO:0000256" key="6">
    <source>
        <dbReference type="ARBA" id="ARBA00022989"/>
    </source>
</evidence>
<evidence type="ECO:0000256" key="7">
    <source>
        <dbReference type="ARBA" id="ARBA00023136"/>
    </source>
</evidence>
<keyword evidence="4" id="KW-1003">Cell membrane</keyword>
<comment type="subcellular location">
    <subcellularLocation>
        <location evidence="1">Cell membrane</location>
        <topology evidence="1">Multi-pass membrane protein</topology>
    </subcellularLocation>
</comment>
<dbReference type="PANTHER" id="PTHR43271">
    <property type="entry name" value="BLL2771 PROTEIN"/>
    <property type="match status" value="1"/>
</dbReference>
<keyword evidence="7" id="KW-0472">Membrane</keyword>
<keyword evidence="3" id="KW-0813">Transport</keyword>
<dbReference type="InterPro" id="IPR020846">
    <property type="entry name" value="MFS_dom"/>
</dbReference>
<reference evidence="9 10" key="1">
    <citation type="journal article" date="2015" name="Genome Announc.">
        <title>Complete genome sequences for 35 biothreat assay-relevant bacillus species.</title>
        <authorList>
            <person name="Johnson S.L."/>
            <person name="Daligault H.E."/>
            <person name="Davenport K.W."/>
            <person name="Jaissle J."/>
            <person name="Frey K.G."/>
            <person name="Ladner J.T."/>
            <person name="Broomall S.M."/>
            <person name="Bishop-Lilly K.A."/>
            <person name="Bruce D.C."/>
            <person name="Gibbons H.S."/>
            <person name="Coyne S.R."/>
            <person name="Lo C.C."/>
            <person name="Meincke L."/>
            <person name="Munk A.C."/>
            <person name="Koroleva G.I."/>
            <person name="Rosenzweig C.N."/>
            <person name="Palacios G.F."/>
            <person name="Redden C.L."/>
            <person name="Minogue T.D."/>
            <person name="Chain P.S."/>
        </authorList>
    </citation>
    <scope>NUCLEOTIDE SEQUENCE [LARGE SCALE GENOMIC DNA]</scope>
    <source>
        <strain evidence="10">ATCC 14581 / DSM 32 / JCM 2506 / NBRC 15308 / NCIMB 9376 / NCTC 10342 / NRRL B-14308 / VKM B-512</strain>
    </source>
</reference>
<name>A0A0B6AD00_PRIM2</name>
<dbReference type="PROSITE" id="PS50850">
    <property type="entry name" value="MFS"/>
    <property type="match status" value="1"/>
</dbReference>
<protein>
    <submittedName>
        <fullName evidence="9">Sugar (And other) transporter family protein</fullName>
    </submittedName>
</protein>
<dbReference type="PANTHER" id="PTHR43271:SF1">
    <property type="entry name" value="INNER MEMBRANE TRANSPORT PROTEIN YNFM"/>
    <property type="match status" value="1"/>
</dbReference>
<accession>A0A0B6AD00</accession>
<dbReference type="EMBL" id="CP009920">
    <property type="protein sequence ID" value="AJI22815.1"/>
    <property type="molecule type" value="Genomic_DNA"/>
</dbReference>
<dbReference type="CDD" id="cd17324">
    <property type="entry name" value="MFS_NepI_like"/>
    <property type="match status" value="1"/>
</dbReference>
<evidence type="ECO:0000256" key="2">
    <source>
        <dbReference type="ARBA" id="ARBA00008335"/>
    </source>
</evidence>
<evidence type="ECO:0000256" key="1">
    <source>
        <dbReference type="ARBA" id="ARBA00004651"/>
    </source>
</evidence>
<feature type="domain" description="Major facilitator superfamily (MFS) profile" evidence="8">
    <location>
        <begin position="10"/>
        <end position="387"/>
    </location>
</feature>
<dbReference type="GO" id="GO:0005886">
    <property type="term" value="C:plasma membrane"/>
    <property type="evidence" value="ECO:0007669"/>
    <property type="project" value="UniProtKB-SubCell"/>
</dbReference>
<gene>
    <name evidence="9" type="ORF">BG04_4638</name>
</gene>
<comment type="similarity">
    <text evidence="2">Belongs to the major facilitator superfamily.</text>
</comment>
<sequence>MSYTVIGTSAFRKTNVALFAAGFNTFSILYCTQAILPEFSREFGISPAFASLSLSLTTITLAVSMLFLGSLSEVWGRKKLMGLSLIFASLLCIMTAFSSTFETLLIFRVIQGIVLAGLPSVAMAYLGEEIEPGSLGKAMGIYISGNAFGGVAGRLMTGMLTEYFNWSVALDVVSVISLLATFVFFMNLPDSQNFTSRSFELRQLTGSLRSHLQDKGMLCLFAIGFALLGSNVALYNYIGYALSAPPYSWNHTLVSFIFVIFFVGVFSSVWMGTLADRYGRKKVLLCTIAVTLIGSIVTLHPVLWIKITGLLLLTFGFFGSHSIASSWVGRRATHDKAQASSLYLFFYYAGSSVGGTVAGLCWSAYGWKGVIALIGVFLTTAFFLAVRLSKMPAQQTHVH</sequence>
<dbReference type="Pfam" id="PF07690">
    <property type="entry name" value="MFS_1"/>
    <property type="match status" value="1"/>
</dbReference>
<dbReference type="Gene3D" id="1.20.1250.20">
    <property type="entry name" value="MFS general substrate transporter like domains"/>
    <property type="match status" value="1"/>
</dbReference>
<dbReference type="HOGENOM" id="CLU_001265_19_3_9"/>
<dbReference type="SUPFAM" id="SSF103473">
    <property type="entry name" value="MFS general substrate transporter"/>
    <property type="match status" value="1"/>
</dbReference>
<keyword evidence="5" id="KW-0812">Transmembrane</keyword>
<dbReference type="AlphaFoldDB" id="A0A0B6AD00"/>
<keyword evidence="6" id="KW-1133">Transmembrane helix</keyword>
<dbReference type="GeneID" id="93642633"/>
<dbReference type="InterPro" id="IPR036259">
    <property type="entry name" value="MFS_trans_sf"/>
</dbReference>
<evidence type="ECO:0000313" key="9">
    <source>
        <dbReference type="EMBL" id="AJI22815.1"/>
    </source>
</evidence>
<dbReference type="InterPro" id="IPR011701">
    <property type="entry name" value="MFS"/>
</dbReference>
<dbReference type="KEGG" id="bmeg:BG04_4638"/>
<dbReference type="Proteomes" id="UP000031829">
    <property type="component" value="Chromosome"/>
</dbReference>
<dbReference type="GO" id="GO:0022857">
    <property type="term" value="F:transmembrane transporter activity"/>
    <property type="evidence" value="ECO:0007669"/>
    <property type="project" value="InterPro"/>
</dbReference>
<evidence type="ECO:0000256" key="5">
    <source>
        <dbReference type="ARBA" id="ARBA00022692"/>
    </source>
</evidence>
<dbReference type="PROSITE" id="PS00216">
    <property type="entry name" value="SUGAR_TRANSPORT_1"/>
    <property type="match status" value="1"/>
</dbReference>
<dbReference type="InterPro" id="IPR005829">
    <property type="entry name" value="Sugar_transporter_CS"/>
</dbReference>
<evidence type="ECO:0000256" key="4">
    <source>
        <dbReference type="ARBA" id="ARBA00022475"/>
    </source>
</evidence>
<proteinExistence type="inferred from homology"/>
<evidence type="ECO:0000256" key="3">
    <source>
        <dbReference type="ARBA" id="ARBA00022448"/>
    </source>
</evidence>
<evidence type="ECO:0000259" key="8">
    <source>
        <dbReference type="PROSITE" id="PS50850"/>
    </source>
</evidence>
<dbReference type="RefSeq" id="WP_034652221.1">
    <property type="nucleotide sequence ID" value="NZ_BCVB01000004.1"/>
</dbReference>